<evidence type="ECO:0000256" key="3">
    <source>
        <dbReference type="PIRSR" id="PIRSR603782-1"/>
    </source>
</evidence>
<keyword evidence="9" id="KW-1185">Reference proteome</keyword>
<evidence type="ECO:0000256" key="2">
    <source>
        <dbReference type="ARBA" id="ARBA00023008"/>
    </source>
</evidence>
<dbReference type="PROSITE" id="PS51352">
    <property type="entry name" value="THIOREDOXIN_2"/>
    <property type="match status" value="1"/>
</dbReference>
<dbReference type="CDD" id="cd02968">
    <property type="entry name" value="SCO"/>
    <property type="match status" value="1"/>
</dbReference>
<dbReference type="InterPro" id="IPR003782">
    <property type="entry name" value="SCO1/SenC"/>
</dbReference>
<gene>
    <name evidence="8" type="ORF">Pla163_11650</name>
</gene>
<name>A0A518CXV8_9BACT</name>
<keyword evidence="3" id="KW-0479">Metal-binding</keyword>
<dbReference type="PANTHER" id="PTHR12151">
    <property type="entry name" value="ELECTRON TRANSPORT PROTIN SCO1/SENC FAMILY MEMBER"/>
    <property type="match status" value="1"/>
</dbReference>
<keyword evidence="2 3" id="KW-0186">Copper</keyword>
<dbReference type="Proteomes" id="UP000319342">
    <property type="component" value="Chromosome"/>
</dbReference>
<evidence type="ECO:0000256" key="4">
    <source>
        <dbReference type="PIRSR" id="PIRSR603782-2"/>
    </source>
</evidence>
<feature type="binding site" evidence="3">
    <location>
        <position position="105"/>
    </location>
    <ligand>
        <name>Cu cation</name>
        <dbReference type="ChEBI" id="CHEBI:23378"/>
    </ligand>
</feature>
<comment type="similarity">
    <text evidence="1">Belongs to the SCO1/2 family.</text>
</comment>
<keyword evidence="5" id="KW-0812">Transmembrane</keyword>
<dbReference type="InterPro" id="IPR036249">
    <property type="entry name" value="Thioredoxin-like_sf"/>
</dbReference>
<keyword evidence="6" id="KW-0732">Signal</keyword>
<keyword evidence="4" id="KW-1015">Disulfide bond</keyword>
<evidence type="ECO:0000259" key="7">
    <source>
        <dbReference type="PROSITE" id="PS51352"/>
    </source>
</evidence>
<feature type="transmembrane region" description="Helical" evidence="5">
    <location>
        <begin position="289"/>
        <end position="309"/>
    </location>
</feature>
<evidence type="ECO:0000256" key="6">
    <source>
        <dbReference type="SAM" id="SignalP"/>
    </source>
</evidence>
<dbReference type="RefSeq" id="WP_145184892.1">
    <property type="nucleotide sequence ID" value="NZ_CP036290.1"/>
</dbReference>
<evidence type="ECO:0000256" key="1">
    <source>
        <dbReference type="ARBA" id="ARBA00010996"/>
    </source>
</evidence>
<sequence precursor="true">MTRHLTTRSSITRTTAAPAVALALCLVGGGLAAAADAQSSVLSQRGGETADFVPPAARETGVTQNIGAQLPLDLEFVNTRGEAVTLGDYFGRSKPLLVTFNYSNCPQLCSLQLVGLVDALRELKLTVGEEFEMLTISIDPSESTERAALTQGRYFDDYRNADDARTKDGARHTERRAAALEGTSALDFGWHFLTGDEDAIAAITDAAGYAFNLDPDTGEYAHDAVVLVVTPDGTVSRYLPGVFYEPNDLDLALIGASDGELGGIVAWTRMFCYRWDPEAGSYVPVAERMMLLGAGGSALLLLAFMGLMWRNEFKKSKRAANAGAAPTALASASASH</sequence>
<feature type="binding site" evidence="3">
    <location>
        <position position="109"/>
    </location>
    <ligand>
        <name>Cu cation</name>
        <dbReference type="ChEBI" id="CHEBI:23378"/>
    </ligand>
</feature>
<dbReference type="InterPro" id="IPR013766">
    <property type="entry name" value="Thioredoxin_domain"/>
</dbReference>
<reference evidence="8 9" key="1">
    <citation type="submission" date="2019-02" db="EMBL/GenBank/DDBJ databases">
        <title>Deep-cultivation of Planctomycetes and their phenomic and genomic characterization uncovers novel biology.</title>
        <authorList>
            <person name="Wiegand S."/>
            <person name="Jogler M."/>
            <person name="Boedeker C."/>
            <person name="Pinto D."/>
            <person name="Vollmers J."/>
            <person name="Rivas-Marin E."/>
            <person name="Kohn T."/>
            <person name="Peeters S.H."/>
            <person name="Heuer A."/>
            <person name="Rast P."/>
            <person name="Oberbeckmann S."/>
            <person name="Bunk B."/>
            <person name="Jeske O."/>
            <person name="Meyerdierks A."/>
            <person name="Storesund J.E."/>
            <person name="Kallscheuer N."/>
            <person name="Luecker S."/>
            <person name="Lage O.M."/>
            <person name="Pohl T."/>
            <person name="Merkel B.J."/>
            <person name="Hornburger P."/>
            <person name="Mueller R.-W."/>
            <person name="Bruemmer F."/>
            <person name="Labrenz M."/>
            <person name="Spormann A.M."/>
            <person name="Op den Camp H."/>
            <person name="Overmann J."/>
            <person name="Amann R."/>
            <person name="Jetten M.S.M."/>
            <person name="Mascher T."/>
            <person name="Medema M.H."/>
            <person name="Devos D.P."/>
            <person name="Kaster A.-K."/>
            <person name="Ovreas L."/>
            <person name="Rohde M."/>
            <person name="Galperin M.Y."/>
            <person name="Jogler C."/>
        </authorList>
    </citation>
    <scope>NUCLEOTIDE SEQUENCE [LARGE SCALE GENOMIC DNA]</scope>
    <source>
        <strain evidence="8 9">Pla163</strain>
    </source>
</reference>
<dbReference type="OrthoDB" id="9786756at2"/>
<evidence type="ECO:0000313" key="8">
    <source>
        <dbReference type="EMBL" id="QDU84063.1"/>
    </source>
</evidence>
<dbReference type="EMBL" id="CP036290">
    <property type="protein sequence ID" value="QDU84063.1"/>
    <property type="molecule type" value="Genomic_DNA"/>
</dbReference>
<keyword evidence="5" id="KW-0472">Membrane</keyword>
<dbReference type="SUPFAM" id="SSF52833">
    <property type="entry name" value="Thioredoxin-like"/>
    <property type="match status" value="1"/>
</dbReference>
<organism evidence="8 9">
    <name type="scientific">Rohdeia mirabilis</name>
    <dbReference type="NCBI Taxonomy" id="2528008"/>
    <lineage>
        <taxon>Bacteria</taxon>
        <taxon>Pseudomonadati</taxon>
        <taxon>Planctomycetota</taxon>
        <taxon>Planctomycetia</taxon>
        <taxon>Planctomycetia incertae sedis</taxon>
        <taxon>Rohdeia</taxon>
    </lineage>
</organism>
<dbReference type="GO" id="GO:0046872">
    <property type="term" value="F:metal ion binding"/>
    <property type="evidence" value="ECO:0007669"/>
    <property type="project" value="UniProtKB-KW"/>
</dbReference>
<keyword evidence="5" id="KW-1133">Transmembrane helix</keyword>
<evidence type="ECO:0000313" key="9">
    <source>
        <dbReference type="Proteomes" id="UP000319342"/>
    </source>
</evidence>
<proteinExistence type="inferred from homology"/>
<dbReference type="AlphaFoldDB" id="A0A518CXV8"/>
<feature type="disulfide bond" description="Redox-active" evidence="4">
    <location>
        <begin position="105"/>
        <end position="109"/>
    </location>
</feature>
<dbReference type="Pfam" id="PF02630">
    <property type="entry name" value="SCO1-SenC"/>
    <property type="match status" value="1"/>
</dbReference>
<feature type="signal peptide" evidence="6">
    <location>
        <begin position="1"/>
        <end position="34"/>
    </location>
</feature>
<feature type="chain" id="PRO_5021707477" description="Thioredoxin domain-containing protein" evidence="6">
    <location>
        <begin position="35"/>
        <end position="336"/>
    </location>
</feature>
<feature type="domain" description="Thioredoxin" evidence="7">
    <location>
        <begin position="64"/>
        <end position="259"/>
    </location>
</feature>
<evidence type="ECO:0000256" key="5">
    <source>
        <dbReference type="SAM" id="Phobius"/>
    </source>
</evidence>
<dbReference type="Gene3D" id="3.40.30.10">
    <property type="entry name" value="Glutaredoxin"/>
    <property type="match status" value="1"/>
</dbReference>
<dbReference type="PANTHER" id="PTHR12151:SF8">
    <property type="entry name" value="THIOREDOXIN DOMAIN-CONTAINING PROTEIN"/>
    <property type="match status" value="1"/>
</dbReference>
<protein>
    <recommendedName>
        <fullName evidence="7">Thioredoxin domain-containing protein</fullName>
    </recommendedName>
</protein>
<accession>A0A518CXV8</accession>